<keyword evidence="5" id="KW-1003">Cell membrane</keyword>
<keyword evidence="4" id="KW-0813">Transport</keyword>
<evidence type="ECO:0000256" key="3">
    <source>
        <dbReference type="ARBA" id="ARBA00021563"/>
    </source>
</evidence>
<dbReference type="Pfam" id="PF01203">
    <property type="entry name" value="T2SSN"/>
    <property type="match status" value="1"/>
</dbReference>
<reference evidence="11 12" key="1">
    <citation type="submission" date="2019-12" db="EMBL/GenBank/DDBJ databases">
        <authorList>
            <person name="Huq M.A."/>
        </authorList>
    </citation>
    <scope>NUCLEOTIDE SEQUENCE [LARGE SCALE GENOMIC DNA]</scope>
    <source>
        <strain evidence="11 12">MAH-25</strain>
    </source>
</reference>
<evidence type="ECO:0000256" key="8">
    <source>
        <dbReference type="ARBA" id="ARBA00022927"/>
    </source>
</evidence>
<keyword evidence="6" id="KW-0997">Cell inner membrane</keyword>
<organism evidence="11 12">
    <name type="scientific">Ramlibacter pinisoli</name>
    <dbReference type="NCBI Taxonomy" id="2682844"/>
    <lineage>
        <taxon>Bacteria</taxon>
        <taxon>Pseudomonadati</taxon>
        <taxon>Pseudomonadota</taxon>
        <taxon>Betaproteobacteria</taxon>
        <taxon>Burkholderiales</taxon>
        <taxon>Comamonadaceae</taxon>
        <taxon>Ramlibacter</taxon>
    </lineage>
</organism>
<evidence type="ECO:0000256" key="6">
    <source>
        <dbReference type="ARBA" id="ARBA00022519"/>
    </source>
</evidence>
<evidence type="ECO:0000256" key="5">
    <source>
        <dbReference type="ARBA" id="ARBA00022475"/>
    </source>
</evidence>
<dbReference type="AlphaFoldDB" id="A0A6N8IUH7"/>
<evidence type="ECO:0000256" key="2">
    <source>
        <dbReference type="ARBA" id="ARBA00007208"/>
    </source>
</evidence>
<keyword evidence="8" id="KW-0653">Protein transport</keyword>
<dbReference type="GO" id="GO:0015628">
    <property type="term" value="P:protein secretion by the type II secretion system"/>
    <property type="evidence" value="ECO:0007669"/>
    <property type="project" value="InterPro"/>
</dbReference>
<comment type="subcellular location">
    <subcellularLocation>
        <location evidence="1">Cell inner membrane</location>
    </subcellularLocation>
</comment>
<dbReference type="GO" id="GO:0015627">
    <property type="term" value="C:type II protein secretion system complex"/>
    <property type="evidence" value="ECO:0007669"/>
    <property type="project" value="InterPro"/>
</dbReference>
<dbReference type="Proteomes" id="UP000469385">
    <property type="component" value="Unassembled WGS sequence"/>
</dbReference>
<evidence type="ECO:0000256" key="9">
    <source>
        <dbReference type="ARBA" id="ARBA00023136"/>
    </source>
</evidence>
<evidence type="ECO:0000256" key="10">
    <source>
        <dbReference type="ARBA" id="ARBA00030772"/>
    </source>
</evidence>
<keyword evidence="9" id="KW-0472">Membrane</keyword>
<dbReference type="EMBL" id="WSEL01000003">
    <property type="protein sequence ID" value="MVQ30352.1"/>
    <property type="molecule type" value="Genomic_DNA"/>
</dbReference>
<proteinExistence type="inferred from homology"/>
<accession>A0A6N8IUH7</accession>
<evidence type="ECO:0000256" key="1">
    <source>
        <dbReference type="ARBA" id="ARBA00004533"/>
    </source>
</evidence>
<keyword evidence="12" id="KW-1185">Reference proteome</keyword>
<evidence type="ECO:0000256" key="4">
    <source>
        <dbReference type="ARBA" id="ARBA00022448"/>
    </source>
</evidence>
<sequence length="232" mass="24211">MPARWLADSLSEATAGRVRLHDPRGTVWNGSAQLVLAGGAGSNDAAVLPSRLTWTLRPAVTGVRATLRSDCCITTPIAVLARPGWRGAAVRVGDGVSQWPAALLSGLGTPWNTLELDGNLVLRTKDLALRWTEGRFTVAGSAELTAERLGSRLSTLRPMGTYRLTLSGGAVPSLQLATVEGALQLSGSGQWVGDRLRFTGEATAAPERGAALANLLNIIGRPAGTRSIISIG</sequence>
<dbReference type="InterPro" id="IPR022792">
    <property type="entry name" value="T2SS_protein-GspN"/>
</dbReference>
<protein>
    <recommendedName>
        <fullName evidence="3">Type II secretion system protein N</fullName>
    </recommendedName>
    <alternativeName>
        <fullName evidence="10">General secretion pathway protein N</fullName>
    </alternativeName>
</protein>
<gene>
    <name evidence="11" type="primary">gspN</name>
    <name evidence="11" type="ORF">GON04_12890</name>
</gene>
<comment type="similarity">
    <text evidence="2">Belongs to the GSP N family.</text>
</comment>
<evidence type="ECO:0000256" key="7">
    <source>
        <dbReference type="ARBA" id="ARBA00022692"/>
    </source>
</evidence>
<evidence type="ECO:0000313" key="12">
    <source>
        <dbReference type="Proteomes" id="UP000469385"/>
    </source>
</evidence>
<evidence type="ECO:0000313" key="11">
    <source>
        <dbReference type="EMBL" id="MVQ30352.1"/>
    </source>
</evidence>
<dbReference type="GO" id="GO:0005886">
    <property type="term" value="C:plasma membrane"/>
    <property type="evidence" value="ECO:0007669"/>
    <property type="project" value="UniProtKB-SubCell"/>
</dbReference>
<comment type="caution">
    <text evidence="11">The sequence shown here is derived from an EMBL/GenBank/DDBJ whole genome shotgun (WGS) entry which is preliminary data.</text>
</comment>
<name>A0A6N8IUH7_9BURK</name>
<keyword evidence="7" id="KW-0812">Transmembrane</keyword>